<dbReference type="SUPFAM" id="SSF53474">
    <property type="entry name" value="alpha/beta-Hydrolases"/>
    <property type="match status" value="1"/>
</dbReference>
<organism evidence="1 2">
    <name type="scientific">Alternaria dauci</name>
    <dbReference type="NCBI Taxonomy" id="48095"/>
    <lineage>
        <taxon>Eukaryota</taxon>
        <taxon>Fungi</taxon>
        <taxon>Dikarya</taxon>
        <taxon>Ascomycota</taxon>
        <taxon>Pezizomycotina</taxon>
        <taxon>Dothideomycetes</taxon>
        <taxon>Pleosporomycetidae</taxon>
        <taxon>Pleosporales</taxon>
        <taxon>Pleosporineae</taxon>
        <taxon>Pleosporaceae</taxon>
        <taxon>Alternaria</taxon>
        <taxon>Alternaria sect. Porri</taxon>
    </lineage>
</organism>
<accession>A0ABR3UM29</accession>
<proteinExistence type="predicted"/>
<dbReference type="Proteomes" id="UP001578633">
    <property type="component" value="Chromosome 4"/>
</dbReference>
<gene>
    <name evidence="1" type="ORF">ACET3X_005615</name>
</gene>
<dbReference type="RefSeq" id="XP_069307659.1">
    <property type="nucleotide sequence ID" value="XM_069451840.1"/>
</dbReference>
<dbReference type="Gene3D" id="3.40.50.1820">
    <property type="entry name" value="alpha/beta hydrolase"/>
    <property type="match status" value="1"/>
</dbReference>
<keyword evidence="2" id="KW-1185">Reference proteome</keyword>
<sequence length="214" mass="24770">MANLCIPYRTIELGLEYIKSSINRDIYPESETEWGQLEYMRYYELYPEESVKTFDANPEAITKLIHMKADPSMWGKPSRTSRVLRDGGWFGGHPELLPDIPLEHTSLDESLYSNLVKSKKKHGSFGPTAYFLNHKANAEYAKSEKNGGFIEFPMLFIDAKYDHTCSPTVLPKLAEDQRQYVKNLTYETIEAGHWVQLEKPKEVNKTLEKWLDTL</sequence>
<dbReference type="GeneID" id="96085937"/>
<protein>
    <recommendedName>
        <fullName evidence="3">Epoxide hydrolase</fullName>
    </recommendedName>
</protein>
<comment type="caution">
    <text evidence="1">The sequence shown here is derived from an EMBL/GenBank/DDBJ whole genome shotgun (WGS) entry which is preliminary data.</text>
</comment>
<evidence type="ECO:0008006" key="3">
    <source>
        <dbReference type="Google" id="ProtNLM"/>
    </source>
</evidence>
<name>A0ABR3UM29_9PLEO</name>
<evidence type="ECO:0000313" key="1">
    <source>
        <dbReference type="EMBL" id="KAL1797075.1"/>
    </source>
</evidence>
<dbReference type="EMBL" id="JBHGVX010000004">
    <property type="protein sequence ID" value="KAL1797075.1"/>
    <property type="molecule type" value="Genomic_DNA"/>
</dbReference>
<evidence type="ECO:0000313" key="2">
    <source>
        <dbReference type="Proteomes" id="UP001578633"/>
    </source>
</evidence>
<reference evidence="1 2" key="1">
    <citation type="submission" date="2024-09" db="EMBL/GenBank/DDBJ databases">
        <title>T2T genomes of carrot and Alternaria dauci and their utility for understanding host-pathogen interaction during carrot leaf blight disease.</title>
        <authorList>
            <person name="Liu W."/>
            <person name="Xu S."/>
            <person name="Ou C."/>
            <person name="Liu X."/>
            <person name="Zhuang F."/>
            <person name="Deng X.W."/>
        </authorList>
    </citation>
    <scope>NUCLEOTIDE SEQUENCE [LARGE SCALE GENOMIC DNA]</scope>
    <source>
        <strain evidence="1 2">A2016</strain>
    </source>
</reference>
<dbReference type="InterPro" id="IPR029058">
    <property type="entry name" value="AB_hydrolase_fold"/>
</dbReference>